<dbReference type="PANTHER" id="PTHR39339">
    <property type="entry name" value="SLR1444 PROTEIN"/>
    <property type="match status" value="1"/>
</dbReference>
<gene>
    <name evidence="3" type="ORF">HA039_23435</name>
</gene>
<dbReference type="InterPro" id="IPR023577">
    <property type="entry name" value="CYTH_domain"/>
</dbReference>
<dbReference type="InterPro" id="IPR033469">
    <property type="entry name" value="CYTH-like_dom_sf"/>
</dbReference>
<dbReference type="Proteomes" id="UP000501179">
    <property type="component" value="Chromosome"/>
</dbReference>
<evidence type="ECO:0000313" key="3">
    <source>
        <dbReference type="EMBL" id="QIQ04836.1"/>
    </source>
</evidence>
<dbReference type="SMART" id="SM01118">
    <property type="entry name" value="CYTH"/>
    <property type="match status" value="1"/>
</dbReference>
<evidence type="ECO:0000259" key="2">
    <source>
        <dbReference type="PROSITE" id="PS51708"/>
    </source>
</evidence>
<evidence type="ECO:0000313" key="4">
    <source>
        <dbReference type="Proteomes" id="UP000501179"/>
    </source>
</evidence>
<name>A0A6G9H3F9_9ACTN</name>
<feature type="domain" description="CHAD" evidence="2">
    <location>
        <begin position="222"/>
        <end position="507"/>
    </location>
</feature>
<dbReference type="InterPro" id="IPR007899">
    <property type="entry name" value="CHAD_dom"/>
</dbReference>
<dbReference type="RefSeq" id="WP_167033099.1">
    <property type="nucleotide sequence ID" value="NZ_CP050177.1"/>
</dbReference>
<dbReference type="CDD" id="cd07374">
    <property type="entry name" value="CYTH-like_Pase"/>
    <property type="match status" value="1"/>
</dbReference>
<organism evidence="3 4">
    <name type="scientific">Streptomyces liangshanensis</name>
    <dbReference type="NCBI Taxonomy" id="2717324"/>
    <lineage>
        <taxon>Bacteria</taxon>
        <taxon>Bacillati</taxon>
        <taxon>Actinomycetota</taxon>
        <taxon>Actinomycetes</taxon>
        <taxon>Kitasatosporales</taxon>
        <taxon>Streptomycetaceae</taxon>
        <taxon>Streptomyces</taxon>
    </lineage>
</organism>
<accession>A0A6G9H3F9</accession>
<dbReference type="AlphaFoldDB" id="A0A6G9H3F9"/>
<keyword evidence="4" id="KW-1185">Reference proteome</keyword>
<dbReference type="SUPFAM" id="SSF55154">
    <property type="entry name" value="CYTH-like phosphatases"/>
    <property type="match status" value="1"/>
</dbReference>
<evidence type="ECO:0000259" key="1">
    <source>
        <dbReference type="PROSITE" id="PS51707"/>
    </source>
</evidence>
<dbReference type="Gene3D" id="1.40.20.10">
    <property type="entry name" value="CHAD domain"/>
    <property type="match status" value="1"/>
</dbReference>
<dbReference type="InterPro" id="IPR038186">
    <property type="entry name" value="CHAD_dom_sf"/>
</dbReference>
<dbReference type="Gene3D" id="2.40.320.10">
    <property type="entry name" value="Hypothetical Protein Pfu-838710-001"/>
    <property type="match status" value="1"/>
</dbReference>
<feature type="domain" description="CYTH" evidence="1">
    <location>
        <begin position="5"/>
        <end position="210"/>
    </location>
</feature>
<reference evidence="3 4" key="1">
    <citation type="submission" date="2020-03" db="EMBL/GenBank/DDBJ databases">
        <title>A novel species.</title>
        <authorList>
            <person name="Gao J."/>
        </authorList>
    </citation>
    <scope>NUCLEOTIDE SEQUENCE [LARGE SCALE GENOMIC DNA]</scope>
    <source>
        <strain evidence="3 4">QMT-12</strain>
    </source>
</reference>
<dbReference type="Pfam" id="PF01928">
    <property type="entry name" value="CYTH"/>
    <property type="match status" value="1"/>
</dbReference>
<dbReference type="SMART" id="SM00880">
    <property type="entry name" value="CHAD"/>
    <property type="match status" value="1"/>
</dbReference>
<sequence length="516" mass="55721">MADTKREIERKYELPVRAGGGADARPTLPDLTRVPGVSSLFDQGVAELDAVYYDTADLRLAADKLTLRRRTGGADAGWHLKFPVSTGIRDEIQAPLADTVPDELAALLRSRLRGSALIPVVRLRSSREVTHLLDADGALLAEVSVDTVLAERLTGMPGRVAAWAEVEVELADGGDPAILDAVEKKLRKGGLRPAAAPSKLSRALKETAPEGAVDGSARHPVPVTAGDHVLAYVRAQADAITAQDPAVRRDLPDAVHQMRVATRRMRSAFRTYRKILDRSVTDPIADELKWLAGELGVDRDHEVLAERITARLDALPGTLVLGPVRARVQIWNAAGSTDSRGATVAVLDGERYLALLRSVDALLADPPLRKGADVPPDQALPKAILKDYGRLAARIEHALALRPGEERDVALHEARKAAKRARYAGEAAKPVLGRPAKRFADRMKAVQTVLGDHQDSVVAREALRALAVKAHAAGETAFTWGLLYGQEEAQAERRERELPRVWAEASDREGRAALAG</sequence>
<dbReference type="Pfam" id="PF05235">
    <property type="entry name" value="CHAD"/>
    <property type="match status" value="1"/>
</dbReference>
<protein>
    <submittedName>
        <fullName evidence="3">CYTH and CHAD domain-containing protein</fullName>
    </submittedName>
</protein>
<dbReference type="EMBL" id="CP050177">
    <property type="protein sequence ID" value="QIQ04836.1"/>
    <property type="molecule type" value="Genomic_DNA"/>
</dbReference>
<proteinExistence type="predicted"/>
<dbReference type="PANTHER" id="PTHR39339:SF1">
    <property type="entry name" value="CHAD DOMAIN-CONTAINING PROTEIN"/>
    <property type="match status" value="1"/>
</dbReference>
<dbReference type="PROSITE" id="PS51707">
    <property type="entry name" value="CYTH"/>
    <property type="match status" value="1"/>
</dbReference>
<dbReference type="PROSITE" id="PS51708">
    <property type="entry name" value="CHAD"/>
    <property type="match status" value="1"/>
</dbReference>
<dbReference type="KEGG" id="slia:HA039_23435"/>